<proteinExistence type="predicted"/>
<evidence type="ECO:0000313" key="1">
    <source>
        <dbReference type="EMBL" id="CEK57725.1"/>
    </source>
</evidence>
<dbReference type="AlphaFoldDB" id="A0A0B6YQE9"/>
<organism evidence="1">
    <name type="scientific">Arion vulgaris</name>
    <dbReference type="NCBI Taxonomy" id="1028688"/>
    <lineage>
        <taxon>Eukaryota</taxon>
        <taxon>Metazoa</taxon>
        <taxon>Spiralia</taxon>
        <taxon>Lophotrochozoa</taxon>
        <taxon>Mollusca</taxon>
        <taxon>Gastropoda</taxon>
        <taxon>Heterobranchia</taxon>
        <taxon>Euthyneura</taxon>
        <taxon>Panpulmonata</taxon>
        <taxon>Eupulmonata</taxon>
        <taxon>Stylommatophora</taxon>
        <taxon>Helicina</taxon>
        <taxon>Arionoidea</taxon>
        <taxon>Arionidae</taxon>
        <taxon>Arion</taxon>
    </lineage>
</organism>
<protein>
    <submittedName>
        <fullName evidence="1">Uncharacterized protein</fullName>
    </submittedName>
</protein>
<reference evidence="1" key="1">
    <citation type="submission" date="2014-12" db="EMBL/GenBank/DDBJ databases">
        <title>Insight into the proteome of Arion vulgaris.</title>
        <authorList>
            <person name="Aradska J."/>
            <person name="Bulat T."/>
            <person name="Smidak R."/>
            <person name="Sarate P."/>
            <person name="Gangsoo J."/>
            <person name="Sialana F."/>
            <person name="Bilban M."/>
            <person name="Lubec G."/>
        </authorList>
    </citation>
    <scope>NUCLEOTIDE SEQUENCE</scope>
    <source>
        <tissue evidence="1">Skin</tissue>
    </source>
</reference>
<feature type="non-terminal residue" evidence="1">
    <location>
        <position position="79"/>
    </location>
</feature>
<accession>A0A0B6YQE9</accession>
<name>A0A0B6YQE9_9EUPU</name>
<sequence length="79" mass="8881">RDLPVSPVPFAHTHMLTVPYPHSLYSNMHMRSPSPTPSKQTHSAQTLDYSCDNRWQPVGSPIPVCRQQTLSRSSAVDHD</sequence>
<feature type="non-terminal residue" evidence="1">
    <location>
        <position position="1"/>
    </location>
</feature>
<dbReference type="EMBL" id="HACG01010860">
    <property type="protein sequence ID" value="CEK57725.1"/>
    <property type="molecule type" value="Transcribed_RNA"/>
</dbReference>
<gene>
    <name evidence="1" type="primary">ORF30919</name>
</gene>